<dbReference type="OrthoDB" id="5785766at2"/>
<gene>
    <name evidence="1" type="ORF">SAMN02745129_2302</name>
</gene>
<dbReference type="AlphaFoldDB" id="A0A1M5TX95"/>
<accession>A0A1M5TX95</accession>
<sequence>MMFTDRKTTTILAALRMMQDTIEQTPEQERDNLFTDMAHFRDGTAPLNADEIEALCEQINLAPENQSGQADHVIDVTVIDPDTQGEVAVSIYKDRTSHAMIGLDGSYLQSLEDSDPVFHPANGMELYLVEGGVPSPGAAS</sequence>
<dbReference type="EMBL" id="FQXG01000003">
    <property type="protein sequence ID" value="SHH55013.1"/>
    <property type="molecule type" value="Genomic_DNA"/>
</dbReference>
<dbReference type="RefSeq" id="WP_067655908.1">
    <property type="nucleotide sequence ID" value="NZ_FQXG01000003.1"/>
</dbReference>
<protein>
    <submittedName>
        <fullName evidence="1">Uncharacterized protein</fullName>
    </submittedName>
</protein>
<dbReference type="STRING" id="299255.SAMN02745129_2302"/>
<proteinExistence type="predicted"/>
<dbReference type="Proteomes" id="UP000184268">
    <property type="component" value="Unassembled WGS sequence"/>
</dbReference>
<reference evidence="2" key="1">
    <citation type="submission" date="2016-11" db="EMBL/GenBank/DDBJ databases">
        <authorList>
            <person name="Varghese N."/>
            <person name="Submissions S."/>
        </authorList>
    </citation>
    <scope>NUCLEOTIDE SEQUENCE [LARGE SCALE GENOMIC DNA]</scope>
    <source>
        <strain evidence="2">DSM 16917</strain>
    </source>
</reference>
<evidence type="ECO:0000313" key="1">
    <source>
        <dbReference type="EMBL" id="SHH55013.1"/>
    </source>
</evidence>
<evidence type="ECO:0000313" key="2">
    <source>
        <dbReference type="Proteomes" id="UP000184268"/>
    </source>
</evidence>
<organism evidence="1 2">
    <name type="scientific">Ferrimonas marina</name>
    <dbReference type="NCBI Taxonomy" id="299255"/>
    <lineage>
        <taxon>Bacteria</taxon>
        <taxon>Pseudomonadati</taxon>
        <taxon>Pseudomonadota</taxon>
        <taxon>Gammaproteobacteria</taxon>
        <taxon>Alteromonadales</taxon>
        <taxon>Ferrimonadaceae</taxon>
        <taxon>Ferrimonas</taxon>
    </lineage>
</organism>
<keyword evidence="2" id="KW-1185">Reference proteome</keyword>
<name>A0A1M5TX95_9GAMM</name>